<organism evidence="3 4">
    <name type="scientific">Shinella granuli</name>
    <dbReference type="NCBI Taxonomy" id="323621"/>
    <lineage>
        <taxon>Bacteria</taxon>
        <taxon>Pseudomonadati</taxon>
        <taxon>Pseudomonadota</taxon>
        <taxon>Alphaproteobacteria</taxon>
        <taxon>Hyphomicrobiales</taxon>
        <taxon>Rhizobiaceae</taxon>
        <taxon>Shinella</taxon>
    </lineage>
</organism>
<dbReference type="AlphaFoldDB" id="A0A4R2C7N5"/>
<dbReference type="Gene3D" id="3.60.15.10">
    <property type="entry name" value="Ribonuclease Z/Hydroxyacylglutathione hydrolase-like"/>
    <property type="match status" value="1"/>
</dbReference>
<comment type="caution">
    <text evidence="3">The sequence shown here is derived from an EMBL/GenBank/DDBJ whole genome shotgun (WGS) entry which is preliminary data.</text>
</comment>
<dbReference type="CDD" id="cd07719">
    <property type="entry name" value="arylsulfatase_AtsA-like_MBL-fold"/>
    <property type="match status" value="1"/>
</dbReference>
<keyword evidence="1" id="KW-0378">Hydrolase</keyword>
<dbReference type="EMBL" id="SLVX01000028">
    <property type="protein sequence ID" value="TCN35402.1"/>
    <property type="molecule type" value="Genomic_DNA"/>
</dbReference>
<dbReference type="PANTHER" id="PTHR46018:SF2">
    <property type="entry name" value="ZINC PHOSPHODIESTERASE ELAC PROTEIN 1"/>
    <property type="match status" value="1"/>
</dbReference>
<evidence type="ECO:0000313" key="3">
    <source>
        <dbReference type="EMBL" id="TCN35402.1"/>
    </source>
</evidence>
<dbReference type="SMART" id="SM00849">
    <property type="entry name" value="Lactamase_B"/>
    <property type="match status" value="1"/>
</dbReference>
<dbReference type="InterPro" id="IPR044094">
    <property type="entry name" value="AtsA-like_MBL-fold"/>
</dbReference>
<dbReference type="InterPro" id="IPR036866">
    <property type="entry name" value="RibonucZ/Hydroxyglut_hydro"/>
</dbReference>
<dbReference type="Pfam" id="PF12706">
    <property type="entry name" value="Lactamase_B_2"/>
    <property type="match status" value="1"/>
</dbReference>
<keyword evidence="4" id="KW-1185">Reference proteome</keyword>
<feature type="domain" description="Metallo-beta-lactamase" evidence="2">
    <location>
        <begin position="18"/>
        <end position="217"/>
    </location>
</feature>
<name>A0A4R2C7N5_SHIGR</name>
<evidence type="ECO:0000259" key="2">
    <source>
        <dbReference type="SMART" id="SM00849"/>
    </source>
</evidence>
<dbReference type="Proteomes" id="UP000295351">
    <property type="component" value="Unassembled WGS sequence"/>
</dbReference>
<accession>A0A4R2C7N5</accession>
<sequence>MKVTTVGTGTPLPDSHRSCACTMVEVNGRRLLFDVGRGTLSSLARMDIPITAIDRVFITHHHYDHIGELAELIISSWMEGRTTPVSVFGPPETGAIVETILGKVYDKDIEFRVAEGGCGDFITPEVTDVSAGKVYDDGEIRVYAEQVRHGDDLPFLDAFRQRWTCLGYRVEAEGKVVSISGDTIECPGVLRLAAGSDLHVQCCWMPTSRALDAFSKHVIRNALASSDTVGKIATQAGVKRLILTHFRRMDPGFLPIIETEVRADFSGELHLAQDLEEFWV</sequence>
<dbReference type="GO" id="GO:0042781">
    <property type="term" value="F:3'-tRNA processing endoribonuclease activity"/>
    <property type="evidence" value="ECO:0007669"/>
    <property type="project" value="TreeGrafter"/>
</dbReference>
<evidence type="ECO:0000256" key="1">
    <source>
        <dbReference type="ARBA" id="ARBA00022801"/>
    </source>
</evidence>
<dbReference type="PANTHER" id="PTHR46018">
    <property type="entry name" value="ZINC PHOSPHODIESTERASE ELAC PROTEIN 1"/>
    <property type="match status" value="1"/>
</dbReference>
<proteinExistence type="predicted"/>
<dbReference type="SUPFAM" id="SSF56281">
    <property type="entry name" value="Metallo-hydrolase/oxidoreductase"/>
    <property type="match status" value="1"/>
</dbReference>
<dbReference type="InterPro" id="IPR001279">
    <property type="entry name" value="Metallo-B-lactamas"/>
</dbReference>
<evidence type="ECO:0000313" key="4">
    <source>
        <dbReference type="Proteomes" id="UP000295351"/>
    </source>
</evidence>
<protein>
    <submittedName>
        <fullName evidence="3">Ribonuclease Z</fullName>
    </submittedName>
</protein>
<dbReference type="RefSeq" id="WP_133036568.1">
    <property type="nucleotide sequence ID" value="NZ_BAABEI010000001.1"/>
</dbReference>
<reference evidence="3 4" key="1">
    <citation type="submission" date="2019-03" db="EMBL/GenBank/DDBJ databases">
        <title>Genomic Encyclopedia of Type Strains, Phase IV (KMG-IV): sequencing the most valuable type-strain genomes for metagenomic binning, comparative biology and taxonomic classification.</title>
        <authorList>
            <person name="Goeker M."/>
        </authorList>
    </citation>
    <scope>NUCLEOTIDE SEQUENCE [LARGE SCALE GENOMIC DNA]</scope>
    <source>
        <strain evidence="3 4">DSM 18401</strain>
    </source>
</reference>
<gene>
    <name evidence="3" type="ORF">EV665_12812</name>
</gene>